<sequence length="125" mass="13166">MCGVFPLVVAGALGALWSEAAAVVGMLAVSPAVPVLAVRGYRAAVLCGGDRVRVRGLLRTRTISRAAITAVTDLPAIRWTDLSGRRRWTPVMALMSGGGEAAAVARWKEESLGRLRRWAGPSARA</sequence>
<dbReference type="OrthoDB" id="4237715at2"/>
<protein>
    <recommendedName>
        <fullName evidence="3">PH domain-containing protein</fullName>
    </recommendedName>
</protein>
<name>A0A345HN85_9ACTN</name>
<dbReference type="EMBL" id="CP031194">
    <property type="protein sequence ID" value="AXG78159.1"/>
    <property type="molecule type" value="Genomic_DNA"/>
</dbReference>
<proteinExistence type="predicted"/>
<organism evidence="1 2">
    <name type="scientific">Streptomyces paludis</name>
    <dbReference type="NCBI Taxonomy" id="2282738"/>
    <lineage>
        <taxon>Bacteria</taxon>
        <taxon>Bacillati</taxon>
        <taxon>Actinomycetota</taxon>
        <taxon>Actinomycetes</taxon>
        <taxon>Kitasatosporales</taxon>
        <taxon>Streptomycetaceae</taxon>
        <taxon>Streptomyces</taxon>
    </lineage>
</organism>
<gene>
    <name evidence="1" type="ORF">DVK44_11065</name>
</gene>
<dbReference type="AlphaFoldDB" id="A0A345HN85"/>
<evidence type="ECO:0000313" key="2">
    <source>
        <dbReference type="Proteomes" id="UP000253868"/>
    </source>
</evidence>
<evidence type="ECO:0008006" key="3">
    <source>
        <dbReference type="Google" id="ProtNLM"/>
    </source>
</evidence>
<dbReference type="Proteomes" id="UP000253868">
    <property type="component" value="Chromosome"/>
</dbReference>
<keyword evidence="2" id="KW-1185">Reference proteome</keyword>
<dbReference type="KEGG" id="spad:DVK44_11065"/>
<accession>A0A345HN85</accession>
<reference evidence="2" key="1">
    <citation type="submission" date="2018-07" db="EMBL/GenBank/DDBJ databases">
        <authorList>
            <person name="Zhao J."/>
        </authorList>
    </citation>
    <scope>NUCLEOTIDE SEQUENCE [LARGE SCALE GENOMIC DNA]</scope>
    <source>
        <strain evidence="2">GSSD-12</strain>
    </source>
</reference>
<evidence type="ECO:0000313" key="1">
    <source>
        <dbReference type="EMBL" id="AXG78159.1"/>
    </source>
</evidence>